<evidence type="ECO:0000313" key="2">
    <source>
        <dbReference type="Proteomes" id="UP000274496"/>
    </source>
</evidence>
<dbReference type="AlphaFoldDB" id="A0ABD7USU1"/>
<evidence type="ECO:0008006" key="3">
    <source>
        <dbReference type="Google" id="ProtNLM"/>
    </source>
</evidence>
<evidence type="ECO:0000313" key="1">
    <source>
        <dbReference type="EMBL" id="VDC38865.1"/>
    </source>
</evidence>
<sequence length="83" mass="10064">MRKADKLDTEKLAQSQFILVRKPTYVQEEVYQLLRDLSRFYQNLTEDNIVRELRIAFTRSYKSLFLNWNTSYLHQLVSNTGMW</sequence>
<proteinExistence type="predicted"/>
<protein>
    <recommendedName>
        <fullName evidence="3">Transposase</fullName>
    </recommendedName>
</protein>
<reference evidence="1 2" key="1">
    <citation type="submission" date="2018-10" db="EMBL/GenBank/DDBJ databases">
        <authorList>
            <person name="Rosinski-Chupin I."/>
        </authorList>
    </citation>
    <scope>NUCLEOTIDE SEQUENCE [LARGE SCALE GENOMIC DNA]</scope>
    <source>
        <strain evidence="1 2">S119</strain>
    </source>
</reference>
<gene>
    <name evidence="1" type="ORF">SP119_0579</name>
</gene>
<dbReference type="EMBL" id="LR031521">
    <property type="protein sequence ID" value="VDC38865.1"/>
    <property type="molecule type" value="Genomic_DNA"/>
</dbReference>
<name>A0ABD7USU1_STRPY</name>
<organism evidence="1 2">
    <name type="scientific">Streptococcus pyogenes</name>
    <dbReference type="NCBI Taxonomy" id="1314"/>
    <lineage>
        <taxon>Bacteria</taxon>
        <taxon>Bacillati</taxon>
        <taxon>Bacillota</taxon>
        <taxon>Bacilli</taxon>
        <taxon>Lactobacillales</taxon>
        <taxon>Streptococcaceae</taxon>
        <taxon>Streptococcus</taxon>
    </lineage>
</organism>
<accession>A0ABD7USU1</accession>
<dbReference type="Proteomes" id="UP000274496">
    <property type="component" value="Chromosome"/>
</dbReference>